<dbReference type="EMBL" id="LN824141">
    <property type="protein sequence ID" value="CEP77650.1"/>
    <property type="molecule type" value="Genomic_DNA"/>
</dbReference>
<feature type="chain" id="PRO_5002208291" description="Outer membrane protein beta-barrel domain-containing protein" evidence="2">
    <location>
        <begin position="20"/>
        <end position="192"/>
    </location>
</feature>
<accession>A0A0C7P075</accession>
<dbReference type="AlphaFoldDB" id="A0A0C7P075"/>
<dbReference type="KEGG" id="dtn:DTL3_0319"/>
<reference evidence="5" key="1">
    <citation type="submission" date="2014-11" db="EMBL/GenBank/DDBJ databases">
        <authorList>
            <person name="Wibberg D."/>
        </authorList>
    </citation>
    <scope>NUCLEOTIDE SEQUENCE [LARGE SCALE GENOMIC DNA]</scope>
    <source>
        <strain evidence="5">L3</strain>
    </source>
</reference>
<feature type="domain" description="Outer membrane protein beta-barrel" evidence="3">
    <location>
        <begin position="10"/>
        <end position="164"/>
    </location>
</feature>
<dbReference type="OrthoDB" id="47706at2"/>
<evidence type="ECO:0000256" key="2">
    <source>
        <dbReference type="SAM" id="SignalP"/>
    </source>
</evidence>
<evidence type="ECO:0000256" key="1">
    <source>
        <dbReference type="ARBA" id="ARBA00022729"/>
    </source>
</evidence>
<evidence type="ECO:0000259" key="3">
    <source>
        <dbReference type="Pfam" id="PF13505"/>
    </source>
</evidence>
<keyword evidence="5" id="KW-1185">Reference proteome</keyword>
<evidence type="ECO:0000313" key="5">
    <source>
        <dbReference type="Proteomes" id="UP000032809"/>
    </source>
</evidence>
<sequence>MKKVVVTLLVAVLAVFSFAAFEVTGGYAHTSVSSTDTAVASDVSFNGLSIGANYLYEDLGFVEGGALVLGGAFDYYFPVKATVEATSVEFTQMDITLNLGYRQSLNPFLPELPVDLFVEGLFNYSFGLGDAKLTSSSLAFGGGAGAAFVVQNLDVKVGADILFAKPTIVDDYKEDYKNSFKPKFKVFAGVEF</sequence>
<organism evidence="4 5">
    <name type="scientific">Defluviitoga tunisiensis</name>
    <dbReference type="NCBI Taxonomy" id="1006576"/>
    <lineage>
        <taxon>Bacteria</taxon>
        <taxon>Thermotogati</taxon>
        <taxon>Thermotogota</taxon>
        <taxon>Thermotogae</taxon>
        <taxon>Petrotogales</taxon>
        <taxon>Petrotogaceae</taxon>
        <taxon>Defluviitoga</taxon>
    </lineage>
</organism>
<keyword evidence="1 2" id="KW-0732">Signal</keyword>
<dbReference type="RefSeq" id="WP_045087242.1">
    <property type="nucleotide sequence ID" value="NZ_LN824141.1"/>
</dbReference>
<gene>
    <name evidence="4" type="ORF">DTL3_0319</name>
</gene>
<evidence type="ECO:0000313" key="4">
    <source>
        <dbReference type="EMBL" id="CEP77650.1"/>
    </source>
</evidence>
<dbReference type="Proteomes" id="UP000032809">
    <property type="component" value="Chromosome I"/>
</dbReference>
<proteinExistence type="predicted"/>
<dbReference type="Pfam" id="PF13505">
    <property type="entry name" value="OMP_b-brl"/>
    <property type="match status" value="1"/>
</dbReference>
<protein>
    <recommendedName>
        <fullName evidence="3">Outer membrane protein beta-barrel domain-containing protein</fullName>
    </recommendedName>
</protein>
<dbReference type="InterPro" id="IPR027385">
    <property type="entry name" value="Beta-barrel_OMP"/>
</dbReference>
<feature type="signal peptide" evidence="2">
    <location>
        <begin position="1"/>
        <end position="19"/>
    </location>
</feature>
<name>A0A0C7P075_DEFTU</name>
<dbReference type="HOGENOM" id="CLU_1413104_0_0_0"/>